<evidence type="ECO:0000256" key="1">
    <source>
        <dbReference type="SAM" id="MobiDB-lite"/>
    </source>
</evidence>
<name>A0A4S8S4H3_AURPU</name>
<dbReference type="InterPro" id="IPR051678">
    <property type="entry name" value="AGP_Transferase"/>
</dbReference>
<feature type="region of interest" description="Disordered" evidence="1">
    <location>
        <begin position="190"/>
        <end position="226"/>
    </location>
</feature>
<evidence type="ECO:0000313" key="2">
    <source>
        <dbReference type="EMBL" id="THV65021.1"/>
    </source>
</evidence>
<dbReference type="Proteomes" id="UP000304951">
    <property type="component" value="Unassembled WGS sequence"/>
</dbReference>
<protein>
    <recommendedName>
        <fullName evidence="4">Aminoglycoside phosphotransferase domain-containing protein</fullName>
    </recommendedName>
</protein>
<evidence type="ECO:0008006" key="4">
    <source>
        <dbReference type="Google" id="ProtNLM"/>
    </source>
</evidence>
<dbReference type="PANTHER" id="PTHR21310">
    <property type="entry name" value="AMINOGLYCOSIDE PHOSPHOTRANSFERASE-RELATED-RELATED"/>
    <property type="match status" value="1"/>
</dbReference>
<organism evidence="2 3">
    <name type="scientific">Aureobasidium pullulans</name>
    <name type="common">Black yeast</name>
    <name type="synonym">Pullularia pullulans</name>
    <dbReference type="NCBI Taxonomy" id="5580"/>
    <lineage>
        <taxon>Eukaryota</taxon>
        <taxon>Fungi</taxon>
        <taxon>Dikarya</taxon>
        <taxon>Ascomycota</taxon>
        <taxon>Pezizomycotina</taxon>
        <taxon>Dothideomycetes</taxon>
        <taxon>Dothideomycetidae</taxon>
        <taxon>Dothideales</taxon>
        <taxon>Saccotheciaceae</taxon>
        <taxon>Aureobasidium</taxon>
    </lineage>
</organism>
<reference evidence="2 3" key="1">
    <citation type="submission" date="2018-10" db="EMBL/GenBank/DDBJ databases">
        <title>Fifty Aureobasidium pullulans genomes reveal a recombining polyextremotolerant generalist.</title>
        <authorList>
            <person name="Gostincar C."/>
            <person name="Turk M."/>
            <person name="Zajc J."/>
            <person name="Gunde-Cimerman N."/>
        </authorList>
    </citation>
    <scope>NUCLEOTIDE SEQUENCE [LARGE SCALE GENOMIC DNA]</scope>
    <source>
        <strain evidence="2 3">EXF-11900</strain>
    </source>
</reference>
<feature type="non-terminal residue" evidence="2">
    <location>
        <position position="604"/>
    </location>
</feature>
<accession>A0A4S8S4H3</accession>
<dbReference type="PANTHER" id="PTHR21310:SF15">
    <property type="entry name" value="AMINOGLYCOSIDE PHOSPHOTRANSFERASE DOMAIN-CONTAINING PROTEIN"/>
    <property type="match status" value="1"/>
</dbReference>
<dbReference type="EMBL" id="QZAF01000727">
    <property type="protein sequence ID" value="THV65021.1"/>
    <property type="molecule type" value="Genomic_DNA"/>
</dbReference>
<dbReference type="AlphaFoldDB" id="A0A4S8S4H3"/>
<gene>
    <name evidence="2" type="ORF">D6D28_09424</name>
</gene>
<evidence type="ECO:0000313" key="3">
    <source>
        <dbReference type="Proteomes" id="UP000304951"/>
    </source>
</evidence>
<sequence length="604" mass="69284">MEEDNTVNLVPTEAIQQHREAAIPVVNAAIDSGHSEDDSEDKYSGTSSSFYERRNRRVFERTFKPKLIALGAAQNVVFDDVINGRPGWNSHTFRLTMLNSPAGAPWNDGVQALVRIDIVGDADPRFLDHPAGADVIHTFDTCQFQLDEGSQESERPVAVSSDSSAISCISGDTLLDELLGYLDGDEPSVGDRSHHFDDDDDDNSMSLRSDDPADWSDVGREESPDEDQWWRLDEALVQNLLQDHDIPVPRTLAYDVSTQNALGFAYSIHTLLPGDSVLETSRNGQMSLKDRLWLAGEIAEIRARLETIRFQGSGRLLADEDEHSSAGRLPLRMSSRADITETLKLYGFVKGSGWTYGRSRQGESQPVWKSLYHLILNTAEDLIKSELRGKSNEPRIRRYLFMKDMIHDMDLLGWFSETDKSSTNSVLNYWHHDADKTFVERTNDPSSPWRLTGLTGWECPEALPPILTRTPSAWLWHYDDTLLPKETQLYWEGDVDWLPLDLSHMTADDMAVKQRFEDVLIEKLYTPQYRAEARYRYLADTYGRGRWLRRIYRFAQEGITHDRDFMRFNVFIREWNEYMEEKNIQYEDLDLWDGAREGPKEGPR</sequence>
<feature type="compositionally biased region" description="Basic and acidic residues" evidence="1">
    <location>
        <begin position="217"/>
        <end position="226"/>
    </location>
</feature>
<proteinExistence type="predicted"/>
<comment type="caution">
    <text evidence="2">The sequence shown here is derived from an EMBL/GenBank/DDBJ whole genome shotgun (WGS) entry which is preliminary data.</text>
</comment>